<keyword evidence="16" id="KW-0175">Coiled coil</keyword>
<keyword evidence="13" id="KW-0411">Iron-sulfur</keyword>
<evidence type="ECO:0000256" key="7">
    <source>
        <dbReference type="ARBA" id="ARBA00022490"/>
    </source>
</evidence>
<dbReference type="GO" id="GO:0005737">
    <property type="term" value="C:cytoplasm"/>
    <property type="evidence" value="ECO:0007669"/>
    <property type="project" value="UniProtKB-SubCell"/>
</dbReference>
<keyword evidence="7" id="KW-0963">Cytoplasm</keyword>
<evidence type="ECO:0000256" key="1">
    <source>
        <dbReference type="ARBA" id="ARBA00000085"/>
    </source>
</evidence>
<evidence type="ECO:0000256" key="15">
    <source>
        <dbReference type="ARBA" id="ARBA00030800"/>
    </source>
</evidence>
<evidence type="ECO:0000256" key="8">
    <source>
        <dbReference type="ARBA" id="ARBA00022679"/>
    </source>
</evidence>
<keyword evidence="8" id="KW-0808">Transferase</keyword>
<dbReference type="InterPro" id="IPR036890">
    <property type="entry name" value="HATPase_C_sf"/>
</dbReference>
<keyword evidence="11" id="KW-0408">Iron</keyword>
<comment type="subcellular location">
    <subcellularLocation>
        <location evidence="3">Cytoplasm</location>
    </subcellularLocation>
</comment>
<feature type="compositionally biased region" description="Low complexity" evidence="17">
    <location>
        <begin position="63"/>
        <end position="72"/>
    </location>
</feature>
<feature type="domain" description="Histidine kinase" evidence="19">
    <location>
        <begin position="374"/>
        <end position="466"/>
    </location>
</feature>
<comment type="catalytic activity">
    <reaction evidence="1">
        <text>ATP + protein L-histidine = ADP + protein N-phospho-L-histidine.</text>
        <dbReference type="EC" id="2.7.13.3"/>
    </reaction>
</comment>
<dbReference type="InterPro" id="IPR004358">
    <property type="entry name" value="Sig_transdc_His_kin-like_C"/>
</dbReference>
<protein>
    <recommendedName>
        <fullName evidence="5">Oxygen sensor histidine kinase NreB</fullName>
        <ecNumber evidence="4">2.7.13.3</ecNumber>
    </recommendedName>
    <alternativeName>
        <fullName evidence="15">Nitrogen regulation protein B</fullName>
    </alternativeName>
</protein>
<evidence type="ECO:0000313" key="21">
    <source>
        <dbReference type="Proteomes" id="UP000451354"/>
    </source>
</evidence>
<evidence type="ECO:0000256" key="10">
    <source>
        <dbReference type="ARBA" id="ARBA00022777"/>
    </source>
</evidence>
<comment type="cofactor">
    <cofactor evidence="2">
        <name>[4Fe-4S] cluster</name>
        <dbReference type="ChEBI" id="CHEBI:49883"/>
    </cofactor>
</comment>
<keyword evidence="18" id="KW-0812">Transmembrane</keyword>
<feature type="transmembrane region" description="Helical" evidence="18">
    <location>
        <begin position="121"/>
        <end position="139"/>
    </location>
</feature>
<evidence type="ECO:0000256" key="12">
    <source>
        <dbReference type="ARBA" id="ARBA00023012"/>
    </source>
</evidence>
<keyword evidence="10 20" id="KW-0418">Kinase</keyword>
<evidence type="ECO:0000256" key="4">
    <source>
        <dbReference type="ARBA" id="ARBA00012438"/>
    </source>
</evidence>
<feature type="region of interest" description="Disordered" evidence="17">
    <location>
        <begin position="463"/>
        <end position="483"/>
    </location>
</feature>
<keyword evidence="21" id="KW-1185">Reference proteome</keyword>
<dbReference type="GO" id="GO:0046872">
    <property type="term" value="F:metal ion binding"/>
    <property type="evidence" value="ECO:0007669"/>
    <property type="project" value="UniProtKB-KW"/>
</dbReference>
<dbReference type="GO" id="GO:0016020">
    <property type="term" value="C:membrane"/>
    <property type="evidence" value="ECO:0007669"/>
    <property type="project" value="InterPro"/>
</dbReference>
<evidence type="ECO:0000259" key="19">
    <source>
        <dbReference type="PROSITE" id="PS50109"/>
    </source>
</evidence>
<dbReference type="InterPro" id="IPR011712">
    <property type="entry name" value="Sig_transdc_His_kin_sub3_dim/P"/>
</dbReference>
<dbReference type="Gene3D" id="3.30.565.10">
    <property type="entry name" value="Histidine kinase-like ATPase, C-terminal domain"/>
    <property type="match status" value="1"/>
</dbReference>
<dbReference type="AlphaFoldDB" id="A0A6M5UFJ5"/>
<feature type="region of interest" description="Disordered" evidence="17">
    <location>
        <begin position="1"/>
        <end position="74"/>
    </location>
</feature>
<dbReference type="SUPFAM" id="SSF55874">
    <property type="entry name" value="ATPase domain of HSP90 chaperone/DNA topoisomerase II/histidine kinase"/>
    <property type="match status" value="1"/>
</dbReference>
<dbReference type="GO" id="GO:0051539">
    <property type="term" value="F:4 iron, 4 sulfur cluster binding"/>
    <property type="evidence" value="ECO:0007669"/>
    <property type="project" value="UniProtKB-KW"/>
</dbReference>
<dbReference type="EC" id="2.7.13.3" evidence="4"/>
<dbReference type="InterPro" id="IPR005467">
    <property type="entry name" value="His_kinase_dom"/>
</dbReference>
<organism evidence="20 21">
    <name type="scientific">Cellulosimicrobium protaetiae</name>
    <dbReference type="NCBI Taxonomy" id="2587808"/>
    <lineage>
        <taxon>Bacteria</taxon>
        <taxon>Bacillati</taxon>
        <taxon>Actinomycetota</taxon>
        <taxon>Actinomycetes</taxon>
        <taxon>Micrococcales</taxon>
        <taxon>Promicromonosporaceae</taxon>
        <taxon>Cellulosimicrobium</taxon>
    </lineage>
</organism>
<evidence type="ECO:0000256" key="17">
    <source>
        <dbReference type="SAM" id="MobiDB-lite"/>
    </source>
</evidence>
<feature type="coiled-coil region" evidence="16">
    <location>
        <begin position="235"/>
        <end position="262"/>
    </location>
</feature>
<evidence type="ECO:0000256" key="13">
    <source>
        <dbReference type="ARBA" id="ARBA00023014"/>
    </source>
</evidence>
<name>A0A6M5UFJ5_9MICO</name>
<dbReference type="Gene3D" id="1.20.5.1930">
    <property type="match status" value="1"/>
</dbReference>
<accession>A0A6M5UFJ5</accession>
<keyword evidence="18" id="KW-1133">Transmembrane helix</keyword>
<dbReference type="PANTHER" id="PTHR24421">
    <property type="entry name" value="NITRATE/NITRITE SENSOR PROTEIN NARX-RELATED"/>
    <property type="match status" value="1"/>
</dbReference>
<evidence type="ECO:0000256" key="18">
    <source>
        <dbReference type="SAM" id="Phobius"/>
    </source>
</evidence>
<keyword evidence="6" id="KW-0004">4Fe-4S</keyword>
<dbReference type="PRINTS" id="PR00344">
    <property type="entry name" value="BCTRLSENSOR"/>
</dbReference>
<dbReference type="Pfam" id="PF02518">
    <property type="entry name" value="HATPase_c"/>
    <property type="match status" value="1"/>
</dbReference>
<evidence type="ECO:0000256" key="11">
    <source>
        <dbReference type="ARBA" id="ARBA00023004"/>
    </source>
</evidence>
<dbReference type="InterPro" id="IPR003594">
    <property type="entry name" value="HATPase_dom"/>
</dbReference>
<dbReference type="Pfam" id="PF07730">
    <property type="entry name" value="HisKA_3"/>
    <property type="match status" value="1"/>
</dbReference>
<evidence type="ECO:0000256" key="3">
    <source>
        <dbReference type="ARBA" id="ARBA00004496"/>
    </source>
</evidence>
<sequence>MVVPFSEWSDAVVRGRDQSSRRAGASASAVRGRPAAPSGAARLVRSADVPRPVRTYRGPVPTDPTAPAGTADARADSRAAEARVGGLRALDVGVHATFLALVATSTTRYVVRHGADDRWQLVVALAAVTVVAYGALLVASRRASARSVPARSATLVLLATWSVLALLAPSFAWCALPLFFVCRGAFRPPWSHVLVGEVAVVTSVALLRLSDGTDWAALVGPPCVAVLLTLVTDRVERDAAARVRLQEQIADAQARLARSEREAGVVAERERLAREIHDTVTQGLASGVLLLEAADQTWETAPDDARSAVRRAAVAVRASLADTRNLVHDLASARVDPHGFHASLLAAAQGQVPGASLTTWGDARAVAPEVAHALLRVTQSAAANVAQHAAADRLDVTLTYLPGAVALDLYDDGVGFDPEAVAAPSSTGGYGLRAMRRRVAQLGGTVTVESAPGEGTVVAAQVPTHDDAPATNSLATDPVEGSR</sequence>
<evidence type="ECO:0000313" key="20">
    <source>
        <dbReference type="EMBL" id="QJW35399.1"/>
    </source>
</evidence>
<dbReference type="EMBL" id="CP052757">
    <property type="protein sequence ID" value="QJW35399.1"/>
    <property type="molecule type" value="Genomic_DNA"/>
</dbReference>
<evidence type="ECO:0000256" key="5">
    <source>
        <dbReference type="ARBA" id="ARBA00017322"/>
    </source>
</evidence>
<feature type="transmembrane region" description="Helical" evidence="18">
    <location>
        <begin position="159"/>
        <end position="181"/>
    </location>
</feature>
<dbReference type="CDD" id="cd16917">
    <property type="entry name" value="HATPase_UhpB-NarQ-NarX-like"/>
    <property type="match status" value="1"/>
</dbReference>
<evidence type="ECO:0000256" key="6">
    <source>
        <dbReference type="ARBA" id="ARBA00022485"/>
    </source>
</evidence>
<evidence type="ECO:0000256" key="2">
    <source>
        <dbReference type="ARBA" id="ARBA00001966"/>
    </source>
</evidence>
<dbReference type="GO" id="GO:0000155">
    <property type="term" value="F:phosphorelay sensor kinase activity"/>
    <property type="evidence" value="ECO:0007669"/>
    <property type="project" value="InterPro"/>
</dbReference>
<dbReference type="KEGG" id="cprt:FIC82_003460"/>
<proteinExistence type="predicted"/>
<keyword evidence="18" id="KW-0472">Membrane</keyword>
<keyword evidence="12" id="KW-0902">Two-component regulatory system</keyword>
<evidence type="ECO:0000256" key="14">
    <source>
        <dbReference type="ARBA" id="ARBA00024827"/>
    </source>
</evidence>
<dbReference type="InterPro" id="IPR050482">
    <property type="entry name" value="Sensor_HK_TwoCompSys"/>
</dbReference>
<reference evidence="20 21" key="1">
    <citation type="journal article" date="2022" name="Int. J. Syst. Evol. Microbiol.">
        <title>Cellulosimicrobium protaetiae sp. nov., isolated from the gut of the larva of Protaetia brevitarsis seulensis.</title>
        <authorList>
            <person name="Le Han H."/>
            <person name="Nguyen T.T.H."/>
            <person name="Li Z."/>
            <person name="Shin N.R."/>
            <person name="Kim S.G."/>
        </authorList>
    </citation>
    <scope>NUCLEOTIDE SEQUENCE [LARGE SCALE GENOMIC DNA]</scope>
    <source>
        <strain evidence="20 21">BI34</strain>
    </source>
</reference>
<feature type="compositionally biased region" description="Low complexity" evidence="17">
    <location>
        <begin position="21"/>
        <end position="42"/>
    </location>
</feature>
<gene>
    <name evidence="20" type="ORF">FIC82_003460</name>
</gene>
<dbReference type="GO" id="GO:0046983">
    <property type="term" value="F:protein dimerization activity"/>
    <property type="evidence" value="ECO:0007669"/>
    <property type="project" value="InterPro"/>
</dbReference>
<dbReference type="OrthoDB" id="144293at2"/>
<dbReference type="SMART" id="SM00387">
    <property type="entry name" value="HATPase_c"/>
    <property type="match status" value="1"/>
</dbReference>
<keyword evidence="9" id="KW-0479">Metal-binding</keyword>
<evidence type="ECO:0000256" key="16">
    <source>
        <dbReference type="SAM" id="Coils"/>
    </source>
</evidence>
<evidence type="ECO:0000256" key="9">
    <source>
        <dbReference type="ARBA" id="ARBA00022723"/>
    </source>
</evidence>
<dbReference type="Proteomes" id="UP000451354">
    <property type="component" value="Chromosome"/>
</dbReference>
<dbReference type="PROSITE" id="PS50109">
    <property type="entry name" value="HIS_KIN"/>
    <property type="match status" value="1"/>
</dbReference>
<comment type="function">
    <text evidence="14">Member of the two-component regulatory system NreB/NreC involved in the control of dissimilatory nitrate/nitrite reduction in response to oxygen. NreB functions as a direct oxygen sensor histidine kinase which is autophosphorylated, in the absence of oxygen, probably at the conserved histidine residue, and transfers its phosphate group probably to a conserved aspartate residue of NreC. NreB/NreC activates the expression of the nitrate (narGHJI) and nitrite (nir) reductase operons, as well as the putative nitrate transporter gene narT.</text>
</comment>